<proteinExistence type="predicted"/>
<evidence type="ECO:0000313" key="2">
    <source>
        <dbReference type="EMBL" id="SER35396.1"/>
    </source>
</evidence>
<dbReference type="Proteomes" id="UP000186904">
    <property type="component" value="Unassembled WGS sequence"/>
</dbReference>
<dbReference type="GO" id="GO:0020037">
    <property type="term" value="F:heme binding"/>
    <property type="evidence" value="ECO:0007669"/>
    <property type="project" value="InterPro"/>
</dbReference>
<gene>
    <name evidence="3" type="ORF">SAMN04487855_1331</name>
    <name evidence="2" type="ORF">SAMN05216589_0293</name>
</gene>
<reference evidence="4 5" key="1">
    <citation type="submission" date="2016-10" db="EMBL/GenBank/DDBJ databases">
        <authorList>
            <person name="de Groot N.N."/>
        </authorList>
    </citation>
    <scope>NUCLEOTIDE SEQUENCE [LARGE SCALE GENOMIC DNA]</scope>
    <source>
        <strain evidence="3 4">CGMCC 1.9095</strain>
        <strain evidence="2 5">DSM 22558</strain>
    </source>
</reference>
<dbReference type="GO" id="GO:0022900">
    <property type="term" value="P:electron transport chain"/>
    <property type="evidence" value="ECO:0007669"/>
    <property type="project" value="InterPro"/>
</dbReference>
<dbReference type="GO" id="GO:0009055">
    <property type="term" value="F:electron transfer activity"/>
    <property type="evidence" value="ECO:0007669"/>
    <property type="project" value="InterPro"/>
</dbReference>
<dbReference type="SUPFAM" id="SSF47175">
    <property type="entry name" value="Cytochromes"/>
    <property type="match status" value="1"/>
</dbReference>
<evidence type="ECO:0000256" key="1">
    <source>
        <dbReference type="SAM" id="SignalP"/>
    </source>
</evidence>
<feature type="signal peptide" evidence="1">
    <location>
        <begin position="1"/>
        <end position="27"/>
    </location>
</feature>
<dbReference type="GO" id="GO:0005506">
    <property type="term" value="F:iron ion binding"/>
    <property type="evidence" value="ECO:0007669"/>
    <property type="project" value="InterPro"/>
</dbReference>
<keyword evidence="4" id="KW-1185">Reference proteome</keyword>
<keyword evidence="1" id="KW-0732">Signal</keyword>
<name>A0A1H9NHI4_9GAMM</name>
<organism evidence="2 5">
    <name type="scientific">Halopseudomonas bauzanensis</name>
    <dbReference type="NCBI Taxonomy" id="653930"/>
    <lineage>
        <taxon>Bacteria</taxon>
        <taxon>Pseudomonadati</taxon>
        <taxon>Pseudomonadota</taxon>
        <taxon>Gammaproteobacteria</taxon>
        <taxon>Pseudomonadales</taxon>
        <taxon>Pseudomonadaceae</taxon>
        <taxon>Halopseudomonas</taxon>
    </lineage>
</organism>
<evidence type="ECO:0000313" key="3">
    <source>
        <dbReference type="EMBL" id="SFL81030.1"/>
    </source>
</evidence>
<dbReference type="EMBL" id="FOUA01000001">
    <property type="protein sequence ID" value="SFL81030.1"/>
    <property type="molecule type" value="Genomic_DNA"/>
</dbReference>
<dbReference type="InterPro" id="IPR002321">
    <property type="entry name" value="Cyt_c_II"/>
</dbReference>
<evidence type="ECO:0000313" key="5">
    <source>
        <dbReference type="Proteomes" id="UP000186904"/>
    </source>
</evidence>
<evidence type="ECO:0000313" key="4">
    <source>
        <dbReference type="Proteomes" id="UP000186599"/>
    </source>
</evidence>
<dbReference type="RefSeq" id="WP_177217178.1">
    <property type="nucleotide sequence ID" value="NZ_FOUA01000001.1"/>
</dbReference>
<dbReference type="Proteomes" id="UP000186599">
    <property type="component" value="Unassembled WGS sequence"/>
</dbReference>
<dbReference type="AlphaFoldDB" id="A0A1H9NHI4"/>
<protein>
    <submittedName>
        <fullName evidence="2">Cytochrome C</fullName>
    </submittedName>
</protein>
<sequence>MINRSRLKKSMFFIFFCVSSLSTTVSAQEDIGSELPIDVRVLLIQEMIAILGSTQTITDAMVRGEDEVVAREAQQIHDSFILAQELTEEQQQALISTASDEFLRKDEALHKMSATLAEAARVGNKAEQREIFSQMLNACVACHTDHAAKRFPAFHQE</sequence>
<dbReference type="Gene3D" id="1.20.120.10">
    <property type="entry name" value="Cytochrome c/b562"/>
    <property type="match status" value="1"/>
</dbReference>
<accession>A0A1H9NHI4</accession>
<dbReference type="EMBL" id="FOGN01000001">
    <property type="protein sequence ID" value="SER35396.1"/>
    <property type="molecule type" value="Genomic_DNA"/>
</dbReference>
<dbReference type="PROSITE" id="PS51009">
    <property type="entry name" value="CYTCII"/>
    <property type="match status" value="1"/>
</dbReference>
<feature type="chain" id="PRO_5010472918" evidence="1">
    <location>
        <begin position="28"/>
        <end position="157"/>
    </location>
</feature>
<dbReference type="InterPro" id="IPR010980">
    <property type="entry name" value="Cyt_c/b562"/>
</dbReference>